<dbReference type="InterPro" id="IPR025331">
    <property type="entry name" value="TNT"/>
</dbReference>
<dbReference type="GO" id="GO:0050135">
    <property type="term" value="F:NADP+ nucleosidase activity"/>
    <property type="evidence" value="ECO:0007669"/>
    <property type="project" value="InterPro"/>
</dbReference>
<protein>
    <submittedName>
        <fullName evidence="2">DUF4237 domain-containing protein</fullName>
    </submittedName>
</protein>
<dbReference type="EMBL" id="VTOZ01000033">
    <property type="protein sequence ID" value="TYZ27069.1"/>
    <property type="molecule type" value="Genomic_DNA"/>
</dbReference>
<keyword evidence="3" id="KW-1185">Reference proteome</keyword>
<organism evidence="2 3">
    <name type="scientific">Selenomonas caprae</name>
    <dbReference type="NCBI Taxonomy" id="2606905"/>
    <lineage>
        <taxon>Bacteria</taxon>
        <taxon>Bacillati</taxon>
        <taxon>Bacillota</taxon>
        <taxon>Negativicutes</taxon>
        <taxon>Selenomonadales</taxon>
        <taxon>Selenomonadaceae</taxon>
        <taxon>Selenomonas</taxon>
    </lineage>
</organism>
<name>A0A5D6WJ15_9FIRM</name>
<dbReference type="RefSeq" id="WP_149189830.1">
    <property type="nucleotide sequence ID" value="NZ_VTOZ01000033.1"/>
</dbReference>
<gene>
    <name evidence="2" type="ORF">FZ041_12665</name>
</gene>
<evidence type="ECO:0000313" key="2">
    <source>
        <dbReference type="EMBL" id="TYZ27069.1"/>
    </source>
</evidence>
<comment type="caution">
    <text evidence="2">The sequence shown here is derived from an EMBL/GenBank/DDBJ whole genome shotgun (WGS) entry which is preliminary data.</text>
</comment>
<evidence type="ECO:0000313" key="3">
    <source>
        <dbReference type="Proteomes" id="UP000322783"/>
    </source>
</evidence>
<feature type="domain" description="TNT" evidence="1">
    <location>
        <begin position="3"/>
        <end position="37"/>
    </location>
</feature>
<accession>A0A5D6WJ15</accession>
<dbReference type="Pfam" id="PF14021">
    <property type="entry name" value="TNT"/>
    <property type="match status" value="1"/>
</dbReference>
<dbReference type="Proteomes" id="UP000322783">
    <property type="component" value="Unassembled WGS sequence"/>
</dbReference>
<proteinExistence type="predicted"/>
<reference evidence="2 3" key="1">
    <citation type="submission" date="2019-08" db="EMBL/GenBank/DDBJ databases">
        <title>Selenomonas sp. mPRGC5 and Selenomonas sp. mPRGC8 isolated from ruminal fluid of dairy goat (Capra hircus).</title>
        <authorList>
            <person name="Poothong S."/>
            <person name="Nuengjamnong C."/>
            <person name="Tanasupawat S."/>
        </authorList>
    </citation>
    <scope>NUCLEOTIDE SEQUENCE [LARGE SCALE GENOMIC DNA]</scope>
    <source>
        <strain evidence="3">mPRGC8</strain>
    </source>
</reference>
<sequence>MFPSASTKPYTIYRIAKPIDAIGGEIVPWFNKPGGGQLGLSSSVG</sequence>
<dbReference type="AlphaFoldDB" id="A0A5D6WJ15"/>
<evidence type="ECO:0000259" key="1">
    <source>
        <dbReference type="Pfam" id="PF14021"/>
    </source>
</evidence>